<dbReference type="InterPro" id="IPR000639">
    <property type="entry name" value="Epox_hydrolase-like"/>
</dbReference>
<dbReference type="InterPro" id="IPR050266">
    <property type="entry name" value="AB_hydrolase_sf"/>
</dbReference>
<gene>
    <name evidence="3" type="primary">bphD</name>
    <name evidence="3" type="ORF">RIdsm_05143</name>
    <name evidence="2" type="ORF">XM52_00645</name>
</gene>
<evidence type="ECO:0000313" key="3">
    <source>
        <dbReference type="EMBL" id="QEW29300.1"/>
    </source>
</evidence>
<dbReference type="AlphaFoldDB" id="A0A0T5PE67"/>
<evidence type="ECO:0000313" key="4">
    <source>
        <dbReference type="Proteomes" id="UP000051401"/>
    </source>
</evidence>
<accession>A0A0T5PE67</accession>
<keyword evidence="3" id="KW-0378">Hydrolase</keyword>
<organism evidence="2 4">
    <name type="scientific">Roseovarius indicus</name>
    <dbReference type="NCBI Taxonomy" id="540747"/>
    <lineage>
        <taxon>Bacteria</taxon>
        <taxon>Pseudomonadati</taxon>
        <taxon>Pseudomonadota</taxon>
        <taxon>Alphaproteobacteria</taxon>
        <taxon>Rhodobacterales</taxon>
        <taxon>Roseobacteraceae</taxon>
        <taxon>Roseovarius</taxon>
    </lineage>
</organism>
<dbReference type="RefSeq" id="WP_057812243.1">
    <property type="nucleotide sequence ID" value="NZ_CP031598.1"/>
</dbReference>
<dbReference type="OrthoDB" id="9804723at2"/>
<dbReference type="Proteomes" id="UP000325785">
    <property type="component" value="Chromosome"/>
</dbReference>
<dbReference type="InterPro" id="IPR000073">
    <property type="entry name" value="AB_hydrolase_1"/>
</dbReference>
<dbReference type="InterPro" id="IPR029058">
    <property type="entry name" value="AB_hydrolase_fold"/>
</dbReference>
<evidence type="ECO:0000259" key="1">
    <source>
        <dbReference type="Pfam" id="PF12697"/>
    </source>
</evidence>
<dbReference type="Pfam" id="PF12697">
    <property type="entry name" value="Abhydrolase_6"/>
    <property type="match status" value="1"/>
</dbReference>
<dbReference type="STRING" id="540747.SAMN04488031_102358"/>
<dbReference type="Gene3D" id="3.40.50.1820">
    <property type="entry name" value="alpha/beta hydrolase"/>
    <property type="match status" value="1"/>
</dbReference>
<dbReference type="SUPFAM" id="SSF53474">
    <property type="entry name" value="alpha/beta-Hydrolases"/>
    <property type="match status" value="1"/>
</dbReference>
<dbReference type="GO" id="GO:0016787">
    <property type="term" value="F:hydrolase activity"/>
    <property type="evidence" value="ECO:0007669"/>
    <property type="project" value="UniProtKB-KW"/>
</dbReference>
<protein>
    <submittedName>
        <fullName evidence="3">2-hydroxy-6-oxo-6-phenylhexa-2,4-dienoate hydrolase</fullName>
        <ecNumber evidence="3">3.7.1.8</ecNumber>
    </submittedName>
</protein>
<keyword evidence="4" id="KW-1185">Reference proteome</keyword>
<dbReference type="PRINTS" id="PR00412">
    <property type="entry name" value="EPOXHYDRLASE"/>
</dbReference>
<dbReference type="PRINTS" id="PR00111">
    <property type="entry name" value="ABHYDROLASE"/>
</dbReference>
<dbReference type="EMBL" id="CP031598">
    <property type="protein sequence ID" value="QEW29300.1"/>
    <property type="molecule type" value="Genomic_DNA"/>
</dbReference>
<dbReference type="EC" id="3.7.1.8" evidence="3"/>
<dbReference type="PANTHER" id="PTHR43798:SF6">
    <property type="entry name" value="HYDROLASE, PUTATIVE (AFU_ORTHOLOGUE AFUA_4G13070)-RELATED"/>
    <property type="match status" value="1"/>
</dbReference>
<evidence type="ECO:0000313" key="2">
    <source>
        <dbReference type="EMBL" id="KRS19395.1"/>
    </source>
</evidence>
<feature type="domain" description="AB hydrolase-1" evidence="1">
    <location>
        <begin position="42"/>
        <end position="248"/>
    </location>
</feature>
<reference evidence="3 5" key="2">
    <citation type="submission" date="2018-08" db="EMBL/GenBank/DDBJ databases">
        <title>Genetic Globetrotter - A new plasmid hitch-hiking vast phylogenetic and geographic distances.</title>
        <authorList>
            <person name="Vollmers J."/>
            <person name="Petersen J."/>
        </authorList>
    </citation>
    <scope>NUCLEOTIDE SEQUENCE [LARGE SCALE GENOMIC DNA]</scope>
    <source>
        <strain evidence="3 5">DSM 26383</strain>
    </source>
</reference>
<dbReference type="PATRIC" id="fig|540747.5.peg.130"/>
<dbReference type="EMBL" id="LAXI01000001">
    <property type="protein sequence ID" value="KRS19395.1"/>
    <property type="molecule type" value="Genomic_DNA"/>
</dbReference>
<dbReference type="PANTHER" id="PTHR43798">
    <property type="entry name" value="MONOACYLGLYCEROL LIPASE"/>
    <property type="match status" value="1"/>
</dbReference>
<dbReference type="Proteomes" id="UP000051401">
    <property type="component" value="Unassembled WGS sequence"/>
</dbReference>
<reference evidence="2 4" key="1">
    <citation type="submission" date="2015-04" db="EMBL/GenBank/DDBJ databases">
        <title>The draft genome sequence of Roseovarius indicus B108T.</title>
        <authorList>
            <person name="Li G."/>
            <person name="Lai Q."/>
            <person name="Shao Z."/>
            <person name="Yan P."/>
        </authorList>
    </citation>
    <scope>NUCLEOTIDE SEQUENCE [LARGE SCALE GENOMIC DNA]</scope>
    <source>
        <strain evidence="2 4">B108</strain>
    </source>
</reference>
<evidence type="ECO:0000313" key="5">
    <source>
        <dbReference type="Proteomes" id="UP000325785"/>
    </source>
</evidence>
<sequence length="259" mass="27864">MLHSVTRGTGRPILVLHGAKLDHRHMLDAIEPAFSGVSGWKRVYIDLPGHGQSPSPPSLNDMKGVLQSVIDFVEATYPGQPVALIGESRGSHVAEGITMLRPDLVAGLCLIVPGGNRPESIRPDHETLVPAPGLRDTLPDAAKPRFDRLVVQSPAIAEKIVATKLPAAARHDPDLEARIQKAFDFSDDPQITGGQCEAPSLILSGRQDSIAGYDDALAMLPRFPRATFALLDTAGHSLAWERPDVAAALIRDWLDRLAV</sequence>
<name>A0A0T5PE67_9RHOB</name>
<dbReference type="KEGG" id="rid:RIdsm_05143"/>
<proteinExistence type="predicted"/>